<dbReference type="InterPro" id="IPR036259">
    <property type="entry name" value="MFS_trans_sf"/>
</dbReference>
<evidence type="ECO:0000256" key="3">
    <source>
        <dbReference type="ARBA" id="ARBA00022475"/>
    </source>
</evidence>
<keyword evidence="6 8" id="KW-0472">Membrane</keyword>
<sequence>MPPVRPPGRGRPKAYWLGNLPVAVLALVLRLIGESRVRPDALGAVLGTGAALSFVYGLLRAGESSRGETAVVGPLFLARVLTVAFLVVERRTAEPLVPLSFLSFRTRVVVNGAGRRSSAACYAMAFMVMIQLQTVLGCGSITAGLVYLPYCAGMLVGMWGSSGAVIRLGARRTLVVSFVVSAAGLLLPSGIAPGDAYASGVLPGMLVMSVGCGLSLPALTVTALTATTEEDARLGSAVVTSVQQVCGAVGLAVLVTRCRDTLVNWTGPLHAATQGFSLALVVGTALLLAGVALIATMLTALTRRPRPPLPPPAPAPRKKRG</sequence>
<feature type="transmembrane region" description="Helical" evidence="8">
    <location>
        <begin position="71"/>
        <end position="88"/>
    </location>
</feature>
<evidence type="ECO:0000256" key="4">
    <source>
        <dbReference type="ARBA" id="ARBA00022692"/>
    </source>
</evidence>
<organism evidence="9 10">
    <name type="scientific">Streptomyces finlayi</name>
    <dbReference type="NCBI Taxonomy" id="67296"/>
    <lineage>
        <taxon>Bacteria</taxon>
        <taxon>Bacillati</taxon>
        <taxon>Actinomycetota</taxon>
        <taxon>Actinomycetes</taxon>
        <taxon>Kitasatosporales</taxon>
        <taxon>Streptomycetaceae</taxon>
        <taxon>Streptomyces</taxon>
    </lineage>
</organism>
<comment type="subcellular location">
    <subcellularLocation>
        <location evidence="1">Cell membrane</location>
        <topology evidence="1">Multi-pass membrane protein</topology>
    </subcellularLocation>
</comment>
<keyword evidence="4 8" id="KW-0812">Transmembrane</keyword>
<keyword evidence="5 8" id="KW-1133">Transmembrane helix</keyword>
<feature type="transmembrane region" description="Helical" evidence="8">
    <location>
        <begin position="204"/>
        <end position="225"/>
    </location>
</feature>
<dbReference type="SUPFAM" id="SSF103473">
    <property type="entry name" value="MFS general substrate transporter"/>
    <property type="match status" value="1"/>
</dbReference>
<dbReference type="Proteomes" id="UP000638353">
    <property type="component" value="Unassembled WGS sequence"/>
</dbReference>
<evidence type="ECO:0000313" key="10">
    <source>
        <dbReference type="Proteomes" id="UP000638353"/>
    </source>
</evidence>
<dbReference type="GO" id="GO:0046677">
    <property type="term" value="P:response to antibiotic"/>
    <property type="evidence" value="ECO:0007669"/>
    <property type="project" value="UniProtKB-KW"/>
</dbReference>
<reference evidence="9" key="1">
    <citation type="journal article" date="2014" name="Int. J. Syst. Evol. Microbiol.">
        <title>Complete genome sequence of Corynebacterium casei LMG S-19264T (=DSM 44701T), isolated from a smear-ripened cheese.</title>
        <authorList>
            <consortium name="US DOE Joint Genome Institute (JGI-PGF)"/>
            <person name="Walter F."/>
            <person name="Albersmeier A."/>
            <person name="Kalinowski J."/>
            <person name="Ruckert C."/>
        </authorList>
    </citation>
    <scope>NUCLEOTIDE SEQUENCE</scope>
    <source>
        <strain evidence="9">JCM 4637</strain>
    </source>
</reference>
<feature type="transmembrane region" description="Helical" evidence="8">
    <location>
        <begin position="119"/>
        <end position="141"/>
    </location>
</feature>
<dbReference type="PANTHER" id="PTHR42718:SF46">
    <property type="entry name" value="BLR6921 PROTEIN"/>
    <property type="match status" value="1"/>
</dbReference>
<feature type="transmembrane region" description="Helical" evidence="8">
    <location>
        <begin position="237"/>
        <end position="256"/>
    </location>
</feature>
<keyword evidence="2" id="KW-0813">Transport</keyword>
<feature type="transmembrane region" description="Helical" evidence="8">
    <location>
        <begin position="147"/>
        <end position="166"/>
    </location>
</feature>
<dbReference type="PANTHER" id="PTHR42718">
    <property type="entry name" value="MAJOR FACILITATOR SUPERFAMILY MULTIDRUG TRANSPORTER MFSC"/>
    <property type="match status" value="1"/>
</dbReference>
<evidence type="ECO:0008006" key="11">
    <source>
        <dbReference type="Google" id="ProtNLM"/>
    </source>
</evidence>
<protein>
    <recommendedName>
        <fullName evidence="11">MFS transporter</fullName>
    </recommendedName>
</protein>
<dbReference type="AlphaFoldDB" id="A0A918WVQ1"/>
<feature type="transmembrane region" description="Helical" evidence="8">
    <location>
        <begin position="41"/>
        <end position="59"/>
    </location>
</feature>
<dbReference type="EMBL" id="BMVC01000003">
    <property type="protein sequence ID" value="GHC87755.1"/>
    <property type="molecule type" value="Genomic_DNA"/>
</dbReference>
<evidence type="ECO:0000256" key="7">
    <source>
        <dbReference type="ARBA" id="ARBA00023251"/>
    </source>
</evidence>
<name>A0A918WVQ1_9ACTN</name>
<reference evidence="9" key="2">
    <citation type="submission" date="2020-09" db="EMBL/GenBank/DDBJ databases">
        <authorList>
            <person name="Sun Q."/>
            <person name="Ohkuma M."/>
        </authorList>
    </citation>
    <scope>NUCLEOTIDE SEQUENCE</scope>
    <source>
        <strain evidence="9">JCM 4637</strain>
    </source>
</reference>
<gene>
    <name evidence="9" type="ORF">GCM10010334_19890</name>
</gene>
<evidence type="ECO:0000256" key="5">
    <source>
        <dbReference type="ARBA" id="ARBA00022989"/>
    </source>
</evidence>
<evidence type="ECO:0000256" key="1">
    <source>
        <dbReference type="ARBA" id="ARBA00004651"/>
    </source>
</evidence>
<comment type="caution">
    <text evidence="9">The sequence shown here is derived from an EMBL/GenBank/DDBJ whole genome shotgun (WGS) entry which is preliminary data.</text>
</comment>
<feature type="transmembrane region" description="Helical" evidence="8">
    <location>
        <begin position="276"/>
        <end position="301"/>
    </location>
</feature>
<accession>A0A918WVQ1</accession>
<evidence type="ECO:0000256" key="8">
    <source>
        <dbReference type="SAM" id="Phobius"/>
    </source>
</evidence>
<dbReference type="Gene3D" id="1.20.1250.20">
    <property type="entry name" value="MFS general substrate transporter like domains"/>
    <property type="match status" value="1"/>
</dbReference>
<evidence type="ECO:0000313" key="9">
    <source>
        <dbReference type="EMBL" id="GHC87755.1"/>
    </source>
</evidence>
<feature type="transmembrane region" description="Helical" evidence="8">
    <location>
        <begin position="173"/>
        <end position="192"/>
    </location>
</feature>
<evidence type="ECO:0000256" key="2">
    <source>
        <dbReference type="ARBA" id="ARBA00022448"/>
    </source>
</evidence>
<feature type="transmembrane region" description="Helical" evidence="8">
    <location>
        <begin position="14"/>
        <end position="32"/>
    </location>
</feature>
<proteinExistence type="predicted"/>
<keyword evidence="7" id="KW-0046">Antibiotic resistance</keyword>
<keyword evidence="3" id="KW-1003">Cell membrane</keyword>
<dbReference type="GO" id="GO:0005886">
    <property type="term" value="C:plasma membrane"/>
    <property type="evidence" value="ECO:0007669"/>
    <property type="project" value="UniProtKB-SubCell"/>
</dbReference>
<evidence type="ECO:0000256" key="6">
    <source>
        <dbReference type="ARBA" id="ARBA00023136"/>
    </source>
</evidence>